<evidence type="ECO:0000256" key="1">
    <source>
        <dbReference type="SAM" id="MobiDB-lite"/>
    </source>
</evidence>
<accession>A0A8X8YUL5</accession>
<reference evidence="2" key="2">
    <citation type="submission" date="2020-08" db="EMBL/GenBank/DDBJ databases">
        <title>Plant Genome Project.</title>
        <authorList>
            <person name="Zhang R.-G."/>
        </authorList>
    </citation>
    <scope>NUCLEOTIDE SEQUENCE</scope>
    <source>
        <strain evidence="2">Huo1</strain>
        <tissue evidence="2">Leaf</tissue>
    </source>
</reference>
<sequence>MPAAIRRHGSNPSRPQLRPHNLRSLPKAAPPPISQHHPLHRLHPPPQIAQFPLFAPQESRPPLLSSLLQRTRPLEEKTPIPPDFKGAESVYSPSVLKPWPYEFYCKWGRWILPKDCILIGGRPLDGKVLWCFESDRVVGCVFSENDHVGLIKVGIFMGGEDDSEIIKPSYESRILTFLVSSLGKAFGFWCNEEDRSVYIVCQKLASSSFIDCVFNRRKDEEERLIADEIRFWGVVGVEICEILMRLHLEGLTVGYLSLNCLGFDDFGRVCVDLSELFVKAGFELDSRNVSKVGPVSDVWSLASLLVCVLVGSSFEEEMESFLHSVVNAVKDEKGCDYDGLYLAWMGKVSALLKSRLGSDFASLLDVLCRCLGLEPGHRPLATELWKCLRGLVVKPQCDIGFTLKNENKNQESGGYIVLGDVCCMVDGTGHGSKGEEEAERDDARLRVEGDVVDGITRGDFKCLEVKGGDKIVSVWSLEEQDYMESTTGTCHM</sequence>
<keyword evidence="3" id="KW-1185">Reference proteome</keyword>
<name>A0A8X8YUL5_SALSN</name>
<dbReference type="AlphaFoldDB" id="A0A8X8YUL5"/>
<protein>
    <recommendedName>
        <fullName evidence="4">Protein kinase domain-containing protein</fullName>
    </recommendedName>
</protein>
<organism evidence="2">
    <name type="scientific">Salvia splendens</name>
    <name type="common">Scarlet sage</name>
    <dbReference type="NCBI Taxonomy" id="180675"/>
    <lineage>
        <taxon>Eukaryota</taxon>
        <taxon>Viridiplantae</taxon>
        <taxon>Streptophyta</taxon>
        <taxon>Embryophyta</taxon>
        <taxon>Tracheophyta</taxon>
        <taxon>Spermatophyta</taxon>
        <taxon>Magnoliopsida</taxon>
        <taxon>eudicotyledons</taxon>
        <taxon>Gunneridae</taxon>
        <taxon>Pentapetalae</taxon>
        <taxon>asterids</taxon>
        <taxon>lamiids</taxon>
        <taxon>Lamiales</taxon>
        <taxon>Lamiaceae</taxon>
        <taxon>Nepetoideae</taxon>
        <taxon>Mentheae</taxon>
        <taxon>Salviinae</taxon>
        <taxon>Salvia</taxon>
        <taxon>Salvia subgen. Calosphace</taxon>
        <taxon>core Calosphace</taxon>
    </lineage>
</organism>
<evidence type="ECO:0000313" key="2">
    <source>
        <dbReference type="EMBL" id="KAG6383067.1"/>
    </source>
</evidence>
<reference evidence="2" key="1">
    <citation type="submission" date="2018-01" db="EMBL/GenBank/DDBJ databases">
        <authorList>
            <person name="Mao J.F."/>
        </authorList>
    </citation>
    <scope>NUCLEOTIDE SEQUENCE</scope>
    <source>
        <strain evidence="2">Huo1</strain>
        <tissue evidence="2">Leaf</tissue>
    </source>
</reference>
<feature type="region of interest" description="Disordered" evidence="1">
    <location>
        <begin position="1"/>
        <end position="41"/>
    </location>
</feature>
<evidence type="ECO:0000313" key="3">
    <source>
        <dbReference type="Proteomes" id="UP000298416"/>
    </source>
</evidence>
<evidence type="ECO:0008006" key="4">
    <source>
        <dbReference type="Google" id="ProtNLM"/>
    </source>
</evidence>
<dbReference type="Proteomes" id="UP000298416">
    <property type="component" value="Unassembled WGS sequence"/>
</dbReference>
<dbReference type="Gene3D" id="1.10.510.10">
    <property type="entry name" value="Transferase(Phosphotransferase) domain 1"/>
    <property type="match status" value="1"/>
</dbReference>
<proteinExistence type="predicted"/>
<dbReference type="InterPro" id="IPR011009">
    <property type="entry name" value="Kinase-like_dom_sf"/>
</dbReference>
<comment type="caution">
    <text evidence="2">The sequence shown here is derived from an EMBL/GenBank/DDBJ whole genome shotgun (WGS) entry which is preliminary data.</text>
</comment>
<dbReference type="SUPFAM" id="SSF56112">
    <property type="entry name" value="Protein kinase-like (PK-like)"/>
    <property type="match status" value="1"/>
</dbReference>
<dbReference type="EMBL" id="PNBA02000750">
    <property type="protein sequence ID" value="KAG6383067.1"/>
    <property type="molecule type" value="Genomic_DNA"/>
</dbReference>
<gene>
    <name evidence="2" type="ORF">SASPL_157193</name>
</gene>